<evidence type="ECO:0000256" key="11">
    <source>
        <dbReference type="RuleBase" id="RU003682"/>
    </source>
</evidence>
<keyword evidence="11" id="KW-0408">Iron</keyword>
<dbReference type="EC" id="1.13.12.19" evidence="4"/>
<dbReference type="PANTHER" id="PTHR47990">
    <property type="entry name" value="2-OXOGLUTARATE (2OG) AND FE(II)-DEPENDENT OXYGENASE SUPERFAMILY PROTEIN-RELATED"/>
    <property type="match status" value="1"/>
</dbReference>
<evidence type="ECO:0000313" key="13">
    <source>
        <dbReference type="EMBL" id="RKQ70235.1"/>
    </source>
</evidence>
<evidence type="ECO:0000256" key="9">
    <source>
        <dbReference type="ARBA" id="ARBA00047725"/>
    </source>
</evidence>
<dbReference type="GO" id="GO:0009693">
    <property type="term" value="P:ethylene biosynthetic process"/>
    <property type="evidence" value="ECO:0007669"/>
    <property type="project" value="UniProtKB-KW"/>
</dbReference>
<evidence type="ECO:0000256" key="6">
    <source>
        <dbReference type="ARBA" id="ARBA00022666"/>
    </source>
</evidence>
<dbReference type="InterPro" id="IPR044861">
    <property type="entry name" value="IPNS-like_FE2OG_OXY"/>
</dbReference>
<evidence type="ECO:0000313" key="14">
    <source>
        <dbReference type="Proteomes" id="UP000277424"/>
    </source>
</evidence>
<sequence>MIPVIDIAPIFGPASPARDRADAAIIEAATEHGFMTVTCLPDGVPLGEAARASMMRFFTLDRDARMRLARQKYAPGNANVYRGYFPLKEGDPTYKEGIDLGPDIADPTAIAPDDPLREASPLPEERDLPGWRAEAAAYHRAMARVGAALMRAIARGLGLDEDFFEAPFRDGVSTLRIIRYPARTPEALAALAPELVLDGEEKRYIVGTAHCDSGFVTLLNQDALGGLHARARHGARNGDWLDVPAREDGLAVNFGQLLERWTGGRVKATEHRVASPNRERVSVPFFYEPAVDAVIRPLPVAGAPAFEPFAYGDHVWNWMSKFIEFQGLEDKRPPKGVAA</sequence>
<evidence type="ECO:0000256" key="5">
    <source>
        <dbReference type="ARBA" id="ARBA00019045"/>
    </source>
</evidence>
<dbReference type="Gene3D" id="2.60.120.330">
    <property type="entry name" value="B-lactam Antibiotic, Isopenicillin N Synthase, Chain"/>
    <property type="match status" value="1"/>
</dbReference>
<dbReference type="Pfam" id="PF14226">
    <property type="entry name" value="DIOX_N"/>
    <property type="match status" value="1"/>
</dbReference>
<keyword evidence="6" id="KW-0266">Ethylene biosynthesis</keyword>
<dbReference type="GO" id="GO:0102276">
    <property type="term" value="F:2-oxoglutarate oxygenase/decarboxylase (ethylene-forming) activity"/>
    <property type="evidence" value="ECO:0007669"/>
    <property type="project" value="UniProtKB-EC"/>
</dbReference>
<dbReference type="Pfam" id="PF03171">
    <property type="entry name" value="2OG-FeII_Oxy"/>
    <property type="match status" value="1"/>
</dbReference>
<evidence type="ECO:0000256" key="1">
    <source>
        <dbReference type="ARBA" id="ARBA00001954"/>
    </source>
</evidence>
<evidence type="ECO:0000259" key="12">
    <source>
        <dbReference type="PROSITE" id="PS51471"/>
    </source>
</evidence>
<protein>
    <recommendedName>
        <fullName evidence="5">2-oxoglutarate-dependent ethylene/succinate-forming enzyme</fullName>
        <ecNumber evidence="4">1.13.12.19</ecNumber>
        <ecNumber evidence="3">1.14.20.7</ecNumber>
    </recommendedName>
    <alternativeName>
        <fullName evidence="7">2-oxoglutarate dioxygenase (ethylene-forming)</fullName>
    </alternativeName>
    <alternativeName>
        <fullName evidence="8">2-oxoglutarate/L-arginine monooxygenase/decarboxylase (succinate-forming)</fullName>
    </alternativeName>
</protein>
<evidence type="ECO:0000256" key="8">
    <source>
        <dbReference type="ARBA" id="ARBA00031282"/>
    </source>
</evidence>
<evidence type="ECO:0000256" key="2">
    <source>
        <dbReference type="ARBA" id="ARBA00004767"/>
    </source>
</evidence>
<evidence type="ECO:0000256" key="10">
    <source>
        <dbReference type="ARBA" id="ARBA00049359"/>
    </source>
</evidence>
<dbReference type="InterPro" id="IPR026992">
    <property type="entry name" value="DIOX_N"/>
</dbReference>
<dbReference type="InterPro" id="IPR005123">
    <property type="entry name" value="Oxoglu/Fe-dep_dioxygenase_dom"/>
</dbReference>
<dbReference type="PRINTS" id="PR00682">
    <property type="entry name" value="IPNSYNTHASE"/>
</dbReference>
<keyword evidence="13" id="KW-0223">Dioxygenase</keyword>
<dbReference type="AlphaFoldDB" id="A0A420WH28"/>
<comment type="cofactor">
    <cofactor evidence="1">
        <name>Fe(2+)</name>
        <dbReference type="ChEBI" id="CHEBI:29033"/>
    </cofactor>
</comment>
<keyword evidence="11" id="KW-0479">Metal-binding</keyword>
<dbReference type="Proteomes" id="UP000277424">
    <property type="component" value="Unassembled WGS sequence"/>
</dbReference>
<comment type="caution">
    <text evidence="13">The sequence shown here is derived from an EMBL/GenBank/DDBJ whole genome shotgun (WGS) entry which is preliminary data.</text>
</comment>
<evidence type="ECO:0000256" key="3">
    <source>
        <dbReference type="ARBA" id="ARBA00012293"/>
    </source>
</evidence>
<dbReference type="OrthoDB" id="21825at2"/>
<comment type="catalytic activity">
    <reaction evidence="9">
        <text>2-oxoglutarate + O2 + 2 H(+) = ethene + 3 CO2 + H2O</text>
        <dbReference type="Rhea" id="RHEA:31523"/>
        <dbReference type="ChEBI" id="CHEBI:15377"/>
        <dbReference type="ChEBI" id="CHEBI:15378"/>
        <dbReference type="ChEBI" id="CHEBI:15379"/>
        <dbReference type="ChEBI" id="CHEBI:16526"/>
        <dbReference type="ChEBI" id="CHEBI:16810"/>
        <dbReference type="ChEBI" id="CHEBI:18153"/>
        <dbReference type="EC" id="1.13.12.19"/>
    </reaction>
</comment>
<feature type="domain" description="Fe2OG dioxygenase" evidence="12">
    <location>
        <begin position="171"/>
        <end position="289"/>
    </location>
</feature>
<name>A0A420WH28_9PROT</name>
<evidence type="ECO:0000256" key="4">
    <source>
        <dbReference type="ARBA" id="ARBA00012531"/>
    </source>
</evidence>
<accession>A0A420WH28</accession>
<dbReference type="RefSeq" id="WP_121219910.1">
    <property type="nucleotide sequence ID" value="NZ_RBIG01000002.1"/>
</dbReference>
<organism evidence="13 14">
    <name type="scientific">Oceanibaculum indicum</name>
    <dbReference type="NCBI Taxonomy" id="526216"/>
    <lineage>
        <taxon>Bacteria</taxon>
        <taxon>Pseudomonadati</taxon>
        <taxon>Pseudomonadota</taxon>
        <taxon>Alphaproteobacteria</taxon>
        <taxon>Rhodospirillales</taxon>
        <taxon>Oceanibaculaceae</taxon>
        <taxon>Oceanibaculum</taxon>
    </lineage>
</organism>
<evidence type="ECO:0000256" key="7">
    <source>
        <dbReference type="ARBA" id="ARBA00031011"/>
    </source>
</evidence>
<dbReference type="InterPro" id="IPR050231">
    <property type="entry name" value="Iron_ascorbate_oxido_reductase"/>
</dbReference>
<comment type="pathway">
    <text evidence="2">Alkene biosynthesis; ethylene biosynthesis via 2-oxoglutarate.</text>
</comment>
<dbReference type="GO" id="GO:0051213">
    <property type="term" value="F:dioxygenase activity"/>
    <property type="evidence" value="ECO:0007669"/>
    <property type="project" value="UniProtKB-KW"/>
</dbReference>
<dbReference type="EC" id="1.14.20.7" evidence="3"/>
<keyword evidence="11" id="KW-0560">Oxidoreductase</keyword>
<dbReference type="InterPro" id="IPR027443">
    <property type="entry name" value="IPNS-like_sf"/>
</dbReference>
<dbReference type="GO" id="GO:0046872">
    <property type="term" value="F:metal ion binding"/>
    <property type="evidence" value="ECO:0007669"/>
    <property type="project" value="UniProtKB-KW"/>
</dbReference>
<dbReference type="PROSITE" id="PS51471">
    <property type="entry name" value="FE2OG_OXY"/>
    <property type="match status" value="1"/>
</dbReference>
<proteinExistence type="inferred from homology"/>
<dbReference type="EMBL" id="RBIG01000002">
    <property type="protein sequence ID" value="RKQ70235.1"/>
    <property type="molecule type" value="Genomic_DNA"/>
</dbReference>
<comment type="catalytic activity">
    <reaction evidence="10">
        <text>L-arginine + 2-oxoglutarate + O2 = guanidine + L-glutamate 5-semialdehyde + succinate + CO2</text>
        <dbReference type="Rhea" id="RHEA:31535"/>
        <dbReference type="ChEBI" id="CHEBI:15379"/>
        <dbReference type="ChEBI" id="CHEBI:16526"/>
        <dbReference type="ChEBI" id="CHEBI:16810"/>
        <dbReference type="ChEBI" id="CHEBI:30031"/>
        <dbReference type="ChEBI" id="CHEBI:30087"/>
        <dbReference type="ChEBI" id="CHEBI:32682"/>
        <dbReference type="ChEBI" id="CHEBI:58066"/>
        <dbReference type="EC" id="1.14.20.7"/>
    </reaction>
</comment>
<comment type="similarity">
    <text evidence="11">Belongs to the iron/ascorbate-dependent oxidoreductase family.</text>
</comment>
<reference evidence="13 14" key="1">
    <citation type="submission" date="2018-10" db="EMBL/GenBank/DDBJ databases">
        <title>Comparative analysis of microorganisms from saline springs in Andes Mountain Range, Colombia.</title>
        <authorList>
            <person name="Rubin E."/>
        </authorList>
    </citation>
    <scope>NUCLEOTIDE SEQUENCE [LARGE SCALE GENOMIC DNA]</scope>
    <source>
        <strain evidence="13 14">USBA 36</strain>
    </source>
</reference>
<gene>
    <name evidence="13" type="ORF">BCL74_2178</name>
</gene>
<dbReference type="SUPFAM" id="SSF51197">
    <property type="entry name" value="Clavaminate synthase-like"/>
    <property type="match status" value="1"/>
</dbReference>